<accession>A0ACC2GCH6</accession>
<organism evidence="1 2">
    <name type="scientific">Dallia pectoralis</name>
    <name type="common">Alaska blackfish</name>
    <dbReference type="NCBI Taxonomy" id="75939"/>
    <lineage>
        <taxon>Eukaryota</taxon>
        <taxon>Metazoa</taxon>
        <taxon>Chordata</taxon>
        <taxon>Craniata</taxon>
        <taxon>Vertebrata</taxon>
        <taxon>Euteleostomi</taxon>
        <taxon>Actinopterygii</taxon>
        <taxon>Neopterygii</taxon>
        <taxon>Teleostei</taxon>
        <taxon>Protacanthopterygii</taxon>
        <taxon>Esociformes</taxon>
        <taxon>Umbridae</taxon>
        <taxon>Dallia</taxon>
    </lineage>
</organism>
<sequence>MNDRSMQQLLNIPPEVLGLCASALLDTLKWTSFNIPGTLSHDFPDPWRSVTLASRYRIAMCLLCWSCNEISVTVNPEGNMNLTWNQPRLSPSGLHSGPDVMPHQHK</sequence>
<reference evidence="1" key="1">
    <citation type="submission" date="2021-05" db="EMBL/GenBank/DDBJ databases">
        <authorList>
            <person name="Pan Q."/>
            <person name="Jouanno E."/>
            <person name="Zahm M."/>
            <person name="Klopp C."/>
            <person name="Cabau C."/>
            <person name="Louis A."/>
            <person name="Berthelot C."/>
            <person name="Parey E."/>
            <person name="Roest Crollius H."/>
            <person name="Montfort J."/>
            <person name="Robinson-Rechavi M."/>
            <person name="Bouchez O."/>
            <person name="Lampietro C."/>
            <person name="Lopez Roques C."/>
            <person name="Donnadieu C."/>
            <person name="Postlethwait J."/>
            <person name="Bobe J."/>
            <person name="Dillon D."/>
            <person name="Chandos A."/>
            <person name="von Hippel F."/>
            <person name="Guiguen Y."/>
        </authorList>
    </citation>
    <scope>NUCLEOTIDE SEQUENCE</scope>
    <source>
        <strain evidence="1">YG-Jan2019</strain>
    </source>
</reference>
<name>A0ACC2GCH6_DALPE</name>
<keyword evidence="2" id="KW-1185">Reference proteome</keyword>
<comment type="caution">
    <text evidence="1">The sequence shown here is derived from an EMBL/GenBank/DDBJ whole genome shotgun (WGS) entry which is preliminary data.</text>
</comment>
<evidence type="ECO:0000313" key="1">
    <source>
        <dbReference type="EMBL" id="KAJ8001423.1"/>
    </source>
</evidence>
<gene>
    <name evidence="1" type="ORF">DPEC_G00169350</name>
</gene>
<dbReference type="Proteomes" id="UP001157502">
    <property type="component" value="Chromosome 14"/>
</dbReference>
<evidence type="ECO:0000313" key="2">
    <source>
        <dbReference type="Proteomes" id="UP001157502"/>
    </source>
</evidence>
<proteinExistence type="predicted"/>
<protein>
    <submittedName>
        <fullName evidence="1">Uncharacterized protein</fullName>
    </submittedName>
</protein>
<dbReference type="EMBL" id="CM055741">
    <property type="protein sequence ID" value="KAJ8001423.1"/>
    <property type="molecule type" value="Genomic_DNA"/>
</dbReference>